<evidence type="ECO:0000256" key="1">
    <source>
        <dbReference type="SAM" id="Coils"/>
    </source>
</evidence>
<feature type="coiled-coil region" evidence="1">
    <location>
        <begin position="11"/>
        <end position="87"/>
    </location>
</feature>
<dbReference type="EMBL" id="FNEV01000002">
    <property type="protein sequence ID" value="SDJ10240.1"/>
    <property type="molecule type" value="Genomic_DNA"/>
</dbReference>
<name>A0A1G8R1E6_9BACI</name>
<organism evidence="2 3">
    <name type="scientific">Salimicrobium halophilum</name>
    <dbReference type="NCBI Taxonomy" id="86666"/>
    <lineage>
        <taxon>Bacteria</taxon>
        <taxon>Bacillati</taxon>
        <taxon>Bacillota</taxon>
        <taxon>Bacilli</taxon>
        <taxon>Bacillales</taxon>
        <taxon>Bacillaceae</taxon>
        <taxon>Salimicrobium</taxon>
    </lineage>
</organism>
<evidence type="ECO:0000313" key="2">
    <source>
        <dbReference type="EMBL" id="SDJ10240.1"/>
    </source>
</evidence>
<gene>
    <name evidence="2" type="ORF">SAMN04490247_0731</name>
</gene>
<keyword evidence="1" id="KW-0175">Coiled coil</keyword>
<keyword evidence="3" id="KW-1185">Reference proteome</keyword>
<dbReference type="Proteomes" id="UP000199225">
    <property type="component" value="Unassembled WGS sequence"/>
</dbReference>
<reference evidence="3" key="1">
    <citation type="submission" date="2016-10" db="EMBL/GenBank/DDBJ databases">
        <authorList>
            <person name="Varghese N."/>
            <person name="Submissions S."/>
        </authorList>
    </citation>
    <scope>NUCLEOTIDE SEQUENCE [LARGE SCALE GENOMIC DNA]</scope>
    <source>
        <strain evidence="3">DSM 4771</strain>
    </source>
</reference>
<accession>A0A1G8R1E6</accession>
<dbReference type="RefSeq" id="WP_093192189.1">
    <property type="nucleotide sequence ID" value="NZ_FNEV01000002.1"/>
</dbReference>
<sequence>MSDRDQLENWKRSLRRGLDDTTKELDKLKKEFRRERELRDLQIDRLTSWLGEEDMPEDVREDLEESLELLKEKNAEKEERIQWLETSKRSTEFMIRKIEEERRV</sequence>
<proteinExistence type="predicted"/>
<protein>
    <submittedName>
        <fullName evidence="2">Uncharacterized protein</fullName>
    </submittedName>
</protein>
<dbReference type="AlphaFoldDB" id="A0A1G8R1E6"/>
<evidence type="ECO:0000313" key="3">
    <source>
        <dbReference type="Proteomes" id="UP000199225"/>
    </source>
</evidence>